<dbReference type="SUPFAM" id="SSF103481">
    <property type="entry name" value="Multidrug resistance efflux transporter EmrE"/>
    <property type="match status" value="2"/>
</dbReference>
<dbReference type="RefSeq" id="WP_379902704.1">
    <property type="nucleotide sequence ID" value="NZ_JBHRTR010000029.1"/>
</dbReference>
<feature type="transmembrane region" description="Helical" evidence="6">
    <location>
        <begin position="14"/>
        <end position="33"/>
    </location>
</feature>
<feature type="domain" description="EamA" evidence="7">
    <location>
        <begin position="163"/>
        <end position="298"/>
    </location>
</feature>
<evidence type="ECO:0000256" key="1">
    <source>
        <dbReference type="ARBA" id="ARBA00004141"/>
    </source>
</evidence>
<comment type="caution">
    <text evidence="8">The sequence shown here is derived from an EMBL/GenBank/DDBJ whole genome shotgun (WGS) entry which is preliminary data.</text>
</comment>
<evidence type="ECO:0000256" key="4">
    <source>
        <dbReference type="ARBA" id="ARBA00022989"/>
    </source>
</evidence>
<keyword evidence="9" id="KW-1185">Reference proteome</keyword>
<keyword evidence="4 6" id="KW-1133">Transmembrane helix</keyword>
<feature type="transmembrane region" description="Helical" evidence="6">
    <location>
        <begin position="45"/>
        <end position="67"/>
    </location>
</feature>
<feature type="transmembrane region" description="Helical" evidence="6">
    <location>
        <begin position="225"/>
        <end position="247"/>
    </location>
</feature>
<evidence type="ECO:0000313" key="9">
    <source>
        <dbReference type="Proteomes" id="UP001595528"/>
    </source>
</evidence>
<keyword evidence="3 6" id="KW-0812">Transmembrane</keyword>
<keyword evidence="5 6" id="KW-0472">Membrane</keyword>
<feature type="domain" description="EamA" evidence="7">
    <location>
        <begin position="17"/>
        <end position="149"/>
    </location>
</feature>
<evidence type="ECO:0000256" key="2">
    <source>
        <dbReference type="ARBA" id="ARBA00007362"/>
    </source>
</evidence>
<proteinExistence type="inferred from homology"/>
<dbReference type="EMBL" id="JBHRTR010000029">
    <property type="protein sequence ID" value="MFC3228988.1"/>
    <property type="molecule type" value="Genomic_DNA"/>
</dbReference>
<accession>A0ABV7L3V6</accession>
<dbReference type="InterPro" id="IPR037185">
    <property type="entry name" value="EmrE-like"/>
</dbReference>
<protein>
    <submittedName>
        <fullName evidence="8">DMT family transporter</fullName>
    </submittedName>
</protein>
<feature type="transmembrane region" description="Helical" evidence="6">
    <location>
        <begin position="196"/>
        <end position="213"/>
    </location>
</feature>
<comment type="similarity">
    <text evidence="2">Belongs to the EamA transporter family.</text>
</comment>
<feature type="transmembrane region" description="Helical" evidence="6">
    <location>
        <begin position="281"/>
        <end position="299"/>
    </location>
</feature>
<name>A0ABV7L3V6_9PROT</name>
<feature type="transmembrane region" description="Helical" evidence="6">
    <location>
        <begin position="162"/>
        <end position="184"/>
    </location>
</feature>
<feature type="transmembrane region" description="Helical" evidence="6">
    <location>
        <begin position="104"/>
        <end position="123"/>
    </location>
</feature>
<feature type="transmembrane region" description="Helical" evidence="6">
    <location>
        <begin position="130"/>
        <end position="150"/>
    </location>
</feature>
<organism evidence="8 9">
    <name type="scientific">Marinibaculum pumilum</name>
    <dbReference type="NCBI Taxonomy" id="1766165"/>
    <lineage>
        <taxon>Bacteria</taxon>
        <taxon>Pseudomonadati</taxon>
        <taxon>Pseudomonadota</taxon>
        <taxon>Alphaproteobacteria</taxon>
        <taxon>Rhodospirillales</taxon>
        <taxon>Rhodospirillaceae</taxon>
        <taxon>Marinibaculum</taxon>
    </lineage>
</organism>
<evidence type="ECO:0000256" key="5">
    <source>
        <dbReference type="ARBA" id="ARBA00023136"/>
    </source>
</evidence>
<dbReference type="Proteomes" id="UP001595528">
    <property type="component" value="Unassembled WGS sequence"/>
</dbReference>
<gene>
    <name evidence="8" type="ORF">ACFOGJ_17215</name>
</gene>
<dbReference type="InterPro" id="IPR000620">
    <property type="entry name" value="EamA_dom"/>
</dbReference>
<feature type="transmembrane region" description="Helical" evidence="6">
    <location>
        <begin position="79"/>
        <end position="98"/>
    </location>
</feature>
<evidence type="ECO:0000256" key="3">
    <source>
        <dbReference type="ARBA" id="ARBA00022692"/>
    </source>
</evidence>
<evidence type="ECO:0000313" key="8">
    <source>
        <dbReference type="EMBL" id="MFC3228988.1"/>
    </source>
</evidence>
<dbReference type="PANTHER" id="PTHR32322">
    <property type="entry name" value="INNER MEMBRANE TRANSPORTER"/>
    <property type="match status" value="1"/>
</dbReference>
<dbReference type="InterPro" id="IPR050638">
    <property type="entry name" value="AA-Vitamin_Transporters"/>
</dbReference>
<dbReference type="Pfam" id="PF00892">
    <property type="entry name" value="EamA"/>
    <property type="match status" value="2"/>
</dbReference>
<evidence type="ECO:0000256" key="6">
    <source>
        <dbReference type="SAM" id="Phobius"/>
    </source>
</evidence>
<reference evidence="9" key="1">
    <citation type="journal article" date="2019" name="Int. J. Syst. Evol. Microbiol.">
        <title>The Global Catalogue of Microorganisms (GCM) 10K type strain sequencing project: providing services to taxonomists for standard genome sequencing and annotation.</title>
        <authorList>
            <consortium name="The Broad Institute Genomics Platform"/>
            <consortium name="The Broad Institute Genome Sequencing Center for Infectious Disease"/>
            <person name="Wu L."/>
            <person name="Ma J."/>
        </authorList>
    </citation>
    <scope>NUCLEOTIDE SEQUENCE [LARGE SCALE GENOMIC DNA]</scope>
    <source>
        <strain evidence="9">KCTC 42964</strain>
    </source>
</reference>
<comment type="subcellular location">
    <subcellularLocation>
        <location evidence="1">Membrane</location>
        <topology evidence="1">Multi-pass membrane protein</topology>
    </subcellularLocation>
</comment>
<evidence type="ECO:0000259" key="7">
    <source>
        <dbReference type="Pfam" id="PF00892"/>
    </source>
</evidence>
<dbReference type="PANTHER" id="PTHR32322:SF2">
    <property type="entry name" value="EAMA DOMAIN-CONTAINING PROTEIN"/>
    <property type="match status" value="1"/>
</dbReference>
<feature type="transmembrane region" description="Helical" evidence="6">
    <location>
        <begin position="259"/>
        <end position="275"/>
    </location>
</feature>
<sequence length="309" mass="32908">MAAGGTGDTPFRRAWPFILLVGAPAVWALFYSASKVAAEAGIPSFVFSFWQSLGGGLLLLAICLGLRIPPGTGWRHLRAYAVIGALAVGFPLTLLNFVAPHLNAGLMTLVLSFAPALTYLFGVIARLERIYLFGVLGILLGFAGVSLVLVPETALPDPDMAGWFLLALGTPCFFALASIAAAILQPPAEPSPTSAGGTLLGSTVVMLVFVLATGRTPDLLPAWTVAPWALLAAAVLTAFFISVFLELVRLKGPVFFSQANYLITLYGFFWGWVIWGEAVSWWIWLAFALVVAGIILASFRRPLDKAVRG</sequence>